<comment type="similarity">
    <text evidence="4">Belongs to the CEP135/TSGA10 family.</text>
</comment>
<comment type="subcellular location">
    <subcellularLocation>
        <location evidence="1">Cytoplasm</location>
        <location evidence="1">Cytoskeleton</location>
        <location evidence="1">Microtubule organizing center</location>
        <location evidence="1">Centrosome</location>
        <location evidence="1">Centriole</location>
    </subcellularLocation>
</comment>
<feature type="coiled-coil region" evidence="5">
    <location>
        <begin position="71"/>
        <end position="123"/>
    </location>
</feature>
<keyword evidence="3" id="KW-0206">Cytoskeleton</keyword>
<reference evidence="7" key="1">
    <citation type="journal article" date="2021" name="G3 (Bethesda)">
        <title>Genome and transcriptome analysis of the beet armyworm Spodoptera exigua reveals targets for pest control. .</title>
        <authorList>
            <person name="Simon S."/>
            <person name="Breeschoten T."/>
            <person name="Jansen H.J."/>
            <person name="Dirks R.P."/>
            <person name="Schranz M.E."/>
            <person name="Ros V.I.D."/>
        </authorList>
    </citation>
    <scope>NUCLEOTIDE SEQUENCE</scope>
    <source>
        <strain evidence="7">TB_SE_WUR_2020</strain>
    </source>
</reference>
<name>A0A922SAF4_SPOEX</name>
<evidence type="ECO:0000256" key="2">
    <source>
        <dbReference type="ARBA" id="ARBA00022490"/>
    </source>
</evidence>
<keyword evidence="5" id="KW-0175">Coiled coil</keyword>
<keyword evidence="2" id="KW-0963">Cytoplasm</keyword>
<evidence type="ECO:0000256" key="1">
    <source>
        <dbReference type="ARBA" id="ARBA00004114"/>
    </source>
</evidence>
<evidence type="ECO:0000256" key="4">
    <source>
        <dbReference type="ARBA" id="ARBA00038123"/>
    </source>
</evidence>
<feature type="compositionally biased region" description="Acidic residues" evidence="6">
    <location>
        <begin position="1065"/>
        <end position="1076"/>
    </location>
</feature>
<organism evidence="7 8">
    <name type="scientific">Spodoptera exigua</name>
    <name type="common">Beet armyworm</name>
    <name type="synonym">Noctua fulgens</name>
    <dbReference type="NCBI Taxonomy" id="7107"/>
    <lineage>
        <taxon>Eukaryota</taxon>
        <taxon>Metazoa</taxon>
        <taxon>Ecdysozoa</taxon>
        <taxon>Arthropoda</taxon>
        <taxon>Hexapoda</taxon>
        <taxon>Insecta</taxon>
        <taxon>Pterygota</taxon>
        <taxon>Neoptera</taxon>
        <taxon>Endopterygota</taxon>
        <taxon>Lepidoptera</taxon>
        <taxon>Glossata</taxon>
        <taxon>Ditrysia</taxon>
        <taxon>Noctuoidea</taxon>
        <taxon>Noctuidae</taxon>
        <taxon>Amphipyrinae</taxon>
        <taxon>Spodoptera</taxon>
    </lineage>
</organism>
<evidence type="ECO:0008006" key="9">
    <source>
        <dbReference type="Google" id="ProtNLM"/>
    </source>
</evidence>
<dbReference type="EMBL" id="JACEFF010000822">
    <property type="protein sequence ID" value="KAH9630452.1"/>
    <property type="molecule type" value="Genomic_DNA"/>
</dbReference>
<feature type="coiled-coil region" evidence="5">
    <location>
        <begin position="295"/>
        <end position="378"/>
    </location>
</feature>
<dbReference type="Gene3D" id="1.10.287.1490">
    <property type="match status" value="1"/>
</dbReference>
<dbReference type="Proteomes" id="UP000814243">
    <property type="component" value="Unassembled WGS sequence"/>
</dbReference>
<dbReference type="AlphaFoldDB" id="A0A922SAF4"/>
<feature type="coiled-coil region" evidence="5">
    <location>
        <begin position="228"/>
        <end position="262"/>
    </location>
</feature>
<evidence type="ECO:0000313" key="8">
    <source>
        <dbReference type="Proteomes" id="UP000814243"/>
    </source>
</evidence>
<evidence type="ECO:0000256" key="5">
    <source>
        <dbReference type="SAM" id="Coils"/>
    </source>
</evidence>
<sequence length="1096" mass="127337">MGEAYFTLKRKLEDLGYNITLPIDAVPLVECILADLLQTTRSLQHYMDLSKEALMQRDSLMMEAEPYKCDNAKLIQENNQLHKKVMKLTEDNLKLAKESKRKIKSLTEELMKKDATISKLQHDIRDLSLRGLCTDTFSSRNKSKRKDGESTSLSKACICNERKSAYSDKDVTELTNKIHALEEKNDVYCDEILVLKNQVEHRDEEIIRLNMLLEGGRPLTAISKDCCNLSSSERVQNLLKDLRELESANELLKKEVDSGLEKQHEAMLRALSLADKNKSLQEELHKVDTLALKVEEDCNKRLASMTKEVEFLQKRVEGLELKNSGLERKLQEQQLSAKDNTPRIIKLQEELTTALKENDALHNEVRDLVDLNKNLQEKIFRLPQVSKPDHSDEYGYNKDKMDCLTKTDLQKLLREERNKYELHMTSFQEKMNELMNTFNQHMSKCKDKESSKVSHSNDNAFIRDLHNKLCEGEQKILMLMKQNDELKRKTSYLEENSKQNYKDVISQLNVENAELSKENIELSKQLSQYKNLSTVKHSDRGDFYKNDAQKLKDQVNELLNQIQLLKKDKQEYNLRYKEALELSEKLKMDLVFKQKEIEHLEAENCSYKMTSRNGMASTEHLKEECNFLREQLKKMQSDVIKEKTLSSQIKNIQLETERSGNELQNELLNVQKKLSLSNDTIESLERKCKELQSEISSLRNDKSNLIDNIKKVDQERDKLVIELDHKTENTCMLEQKIKSQKYEIEKLENEISELKRKLTVNKVSEHKLADHETQITFLNGEIQRLTKQLDTAIMENKHLQNSLADANGTLKLTKIEYEKSRKEVDTLKQQLQHYVAEIRRIEELLSQKEAERADMLEHFASLSVEANILENTNHSLESESASKTVQLQTSTSRIQSLEAKLMDKENMVEAQASRIAAMQCKINSLENEVKLISEEKTILEQNVSYLKQMCSNLQSENCNTLKGINETDSEMKLYETRIKSLSNKKTKLEVENEEMKQNLETTEKLLSNARKEIVELKLALQDATSETKLLQESVNRLSRRDDEPREPSTSMAKNHEYDLPLMLDEINEESHEDDEESTRYRTHKSFAKYSHSSSTL</sequence>
<protein>
    <recommendedName>
        <fullName evidence="9">Centrosomal protein of 135 kDa</fullName>
    </recommendedName>
</protein>
<dbReference type="PANTHER" id="PTHR20544:SF0">
    <property type="entry name" value="NUCLEOPROTEIN TPR_MLP1 DOMAIN-CONTAINING PROTEIN"/>
    <property type="match status" value="1"/>
</dbReference>
<feature type="coiled-coil region" evidence="5">
    <location>
        <begin position="498"/>
        <end position="638"/>
    </location>
</feature>
<accession>A0A922SAF4</accession>
<dbReference type="PANTHER" id="PTHR20544">
    <property type="entry name" value="CENTROSOMAL PROTEIN CEP135"/>
    <property type="match status" value="1"/>
</dbReference>
<comment type="caution">
    <text evidence="7">The sequence shown here is derived from an EMBL/GenBank/DDBJ whole genome shotgun (WGS) entry which is preliminary data.</text>
</comment>
<evidence type="ECO:0000313" key="7">
    <source>
        <dbReference type="EMBL" id="KAH9630452.1"/>
    </source>
</evidence>
<feature type="coiled-coil region" evidence="5">
    <location>
        <begin position="667"/>
        <end position="858"/>
    </location>
</feature>
<proteinExistence type="inferred from homology"/>
<feature type="region of interest" description="Disordered" evidence="6">
    <location>
        <begin position="1031"/>
        <end position="1096"/>
    </location>
</feature>
<evidence type="ECO:0000256" key="6">
    <source>
        <dbReference type="SAM" id="MobiDB-lite"/>
    </source>
</evidence>
<dbReference type="InterPro" id="IPR051877">
    <property type="entry name" value="Centriole_BasalBody_StrucProt"/>
</dbReference>
<evidence type="ECO:0000256" key="3">
    <source>
        <dbReference type="ARBA" id="ARBA00023212"/>
    </source>
</evidence>
<dbReference type="GO" id="GO:0005814">
    <property type="term" value="C:centriole"/>
    <property type="evidence" value="ECO:0007669"/>
    <property type="project" value="UniProtKB-SubCell"/>
</dbReference>
<gene>
    <name evidence="7" type="ORF">HF086_016990</name>
</gene>